<keyword evidence="4" id="KW-0176">Collagen</keyword>
<evidence type="ECO:0000256" key="1">
    <source>
        <dbReference type="ARBA" id="ARBA00022737"/>
    </source>
</evidence>
<dbReference type="CDD" id="cd00063">
    <property type="entry name" value="FN3"/>
    <property type="match status" value="1"/>
</dbReference>
<dbReference type="EMBL" id="CM014097">
    <property type="protein sequence ID" value="TKS89199.1"/>
    <property type="molecule type" value="Genomic_DNA"/>
</dbReference>
<dbReference type="AlphaFoldDB" id="A0A4U5VLT4"/>
<protein>
    <submittedName>
        <fullName evidence="4">Collagen alpha-1(XIV) chain</fullName>
    </submittedName>
</protein>
<dbReference type="InterPro" id="IPR003961">
    <property type="entry name" value="FN3_dom"/>
</dbReference>
<evidence type="ECO:0000259" key="3">
    <source>
        <dbReference type="PROSITE" id="PS50853"/>
    </source>
</evidence>
<evidence type="ECO:0000256" key="2">
    <source>
        <dbReference type="SAM" id="MobiDB-lite"/>
    </source>
</evidence>
<sequence length="266" mass="30136">MTEVQGNRAPHLQQTEVHYSFKALHYLRDKYGRASEAAALCGRYSVAPEHLKDFKARYIVPVCRVLLSAAIRMQFSVRLSLCLLGFILVSLFPQPARGQVSSPRRFRAKILSPTKLNVSWKEPKGEFESYKVIYSTQPGGEQTEVQVSKKETKLLIEDFDPSKEYNFKIIAVSGKQQSKPLQAKHEAQRSGVEIVQSQRTQDSGVTQENNEISEAISYYFMPVNVCECSCSHSAIIIEPCSRENGAKGNEMPRKMEFKREPATIRK</sequence>
<feature type="region of interest" description="Disordered" evidence="2">
    <location>
        <begin position="244"/>
        <end position="266"/>
    </location>
</feature>
<evidence type="ECO:0000313" key="5">
    <source>
        <dbReference type="Proteomes" id="UP000298787"/>
    </source>
</evidence>
<dbReference type="InterPro" id="IPR013783">
    <property type="entry name" value="Ig-like_fold"/>
</dbReference>
<dbReference type="PROSITE" id="PS50853">
    <property type="entry name" value="FN3"/>
    <property type="match status" value="1"/>
</dbReference>
<proteinExistence type="predicted"/>
<organism evidence="4 5">
    <name type="scientific">Collichthys lucidus</name>
    <name type="common">Big head croaker</name>
    <name type="synonym">Sciaena lucida</name>
    <dbReference type="NCBI Taxonomy" id="240159"/>
    <lineage>
        <taxon>Eukaryota</taxon>
        <taxon>Metazoa</taxon>
        <taxon>Chordata</taxon>
        <taxon>Craniata</taxon>
        <taxon>Vertebrata</taxon>
        <taxon>Euteleostomi</taxon>
        <taxon>Actinopterygii</taxon>
        <taxon>Neopterygii</taxon>
        <taxon>Teleostei</taxon>
        <taxon>Neoteleostei</taxon>
        <taxon>Acanthomorphata</taxon>
        <taxon>Eupercaria</taxon>
        <taxon>Sciaenidae</taxon>
        <taxon>Collichthys</taxon>
    </lineage>
</organism>
<accession>A0A4U5VLT4</accession>
<dbReference type="SUPFAM" id="SSF49265">
    <property type="entry name" value="Fibronectin type III"/>
    <property type="match status" value="1"/>
</dbReference>
<dbReference type="InterPro" id="IPR036116">
    <property type="entry name" value="FN3_sf"/>
</dbReference>
<dbReference type="InterPro" id="IPR050991">
    <property type="entry name" value="ECM_Regulatory_Proteins"/>
</dbReference>
<gene>
    <name evidence="4" type="ORF">D9C73_022370</name>
</gene>
<keyword evidence="1" id="KW-0677">Repeat</keyword>
<name>A0A4U5VLT4_COLLU</name>
<reference evidence="4 5" key="1">
    <citation type="submission" date="2019-01" db="EMBL/GenBank/DDBJ databases">
        <title>Genome Assembly of Collichthys lucidus.</title>
        <authorList>
            <person name="Cai M."/>
            <person name="Xiao S."/>
        </authorList>
    </citation>
    <scope>NUCLEOTIDE SEQUENCE [LARGE SCALE GENOMIC DNA]</scope>
    <source>
        <strain evidence="4">JT15FE1705JMU</strain>
        <tissue evidence="4">Muscle</tissue>
    </source>
</reference>
<dbReference type="Gene3D" id="2.60.40.10">
    <property type="entry name" value="Immunoglobulins"/>
    <property type="match status" value="1"/>
</dbReference>
<feature type="domain" description="Fibronectin type-III" evidence="3">
    <location>
        <begin position="102"/>
        <end position="193"/>
    </location>
</feature>
<dbReference type="Pfam" id="PF00041">
    <property type="entry name" value="fn3"/>
    <property type="match status" value="1"/>
</dbReference>
<keyword evidence="5" id="KW-1185">Reference proteome</keyword>
<dbReference type="PANTHER" id="PTHR46708">
    <property type="entry name" value="TENASCIN"/>
    <property type="match status" value="1"/>
</dbReference>
<dbReference type="SMART" id="SM00060">
    <property type="entry name" value="FN3"/>
    <property type="match status" value="1"/>
</dbReference>
<evidence type="ECO:0000313" key="4">
    <source>
        <dbReference type="EMBL" id="TKS89199.1"/>
    </source>
</evidence>
<dbReference type="STRING" id="240159.A0A4U5VLT4"/>
<dbReference type="PANTHER" id="PTHR46708:SF2">
    <property type="entry name" value="FIBRONECTIN TYPE-III DOMAIN-CONTAINING PROTEIN"/>
    <property type="match status" value="1"/>
</dbReference>
<dbReference type="GO" id="GO:0005581">
    <property type="term" value="C:collagen trimer"/>
    <property type="evidence" value="ECO:0007669"/>
    <property type="project" value="UniProtKB-KW"/>
</dbReference>
<dbReference type="Proteomes" id="UP000298787">
    <property type="component" value="Chromosome 20"/>
</dbReference>